<dbReference type="EMBL" id="CAUOFW020004084">
    <property type="protein sequence ID" value="CAK9163770.1"/>
    <property type="molecule type" value="Genomic_DNA"/>
</dbReference>
<dbReference type="EMBL" id="CAUOFW020008445">
    <property type="protein sequence ID" value="CAK9182809.1"/>
    <property type="molecule type" value="Genomic_DNA"/>
</dbReference>
<dbReference type="EMBL" id="CAUOFW020008866">
    <property type="protein sequence ID" value="CAK9184167.1"/>
    <property type="molecule type" value="Genomic_DNA"/>
</dbReference>
<dbReference type="EMBL" id="CAUOFW020001335">
    <property type="protein sequence ID" value="CAK9143751.1"/>
    <property type="molecule type" value="Genomic_DNA"/>
</dbReference>
<dbReference type="AlphaFoldDB" id="A0ABC8RFL0"/>
<evidence type="ECO:0000313" key="5">
    <source>
        <dbReference type="Proteomes" id="UP001642360"/>
    </source>
</evidence>
<protein>
    <recommendedName>
        <fullName evidence="6">DNA-binding protein</fullName>
    </recommendedName>
</protein>
<accession>A0ABC8RFL0</accession>
<sequence>RAFDEGRVYDVLLFGSLITRICMKKGDIALDSDQLKSPMKPSGKGTMRQSASHARLVFTPVDVKVE</sequence>
<evidence type="ECO:0008006" key="6">
    <source>
        <dbReference type="Google" id="ProtNLM"/>
    </source>
</evidence>
<gene>
    <name evidence="1" type="ORF">ILEXP_LOCUS11475</name>
    <name evidence="2" type="ORF">ILEXP_LOCUS32830</name>
    <name evidence="3" type="ORF">ILEXP_LOCUS53029</name>
    <name evidence="4" type="ORF">ILEXP_LOCUS54460</name>
</gene>
<evidence type="ECO:0000313" key="3">
    <source>
        <dbReference type="EMBL" id="CAK9182809.1"/>
    </source>
</evidence>
<evidence type="ECO:0000313" key="1">
    <source>
        <dbReference type="EMBL" id="CAK9143751.1"/>
    </source>
</evidence>
<evidence type="ECO:0000313" key="4">
    <source>
        <dbReference type="EMBL" id="CAK9184167.1"/>
    </source>
</evidence>
<name>A0ABC8RFL0_9AQUA</name>
<comment type="caution">
    <text evidence="1">The sequence shown here is derived from an EMBL/GenBank/DDBJ whole genome shotgun (WGS) entry which is preliminary data.</text>
</comment>
<organism evidence="1 5">
    <name type="scientific">Ilex paraguariensis</name>
    <name type="common">yerba mate</name>
    <dbReference type="NCBI Taxonomy" id="185542"/>
    <lineage>
        <taxon>Eukaryota</taxon>
        <taxon>Viridiplantae</taxon>
        <taxon>Streptophyta</taxon>
        <taxon>Embryophyta</taxon>
        <taxon>Tracheophyta</taxon>
        <taxon>Spermatophyta</taxon>
        <taxon>Magnoliopsida</taxon>
        <taxon>eudicotyledons</taxon>
        <taxon>Gunneridae</taxon>
        <taxon>Pentapetalae</taxon>
        <taxon>asterids</taxon>
        <taxon>campanulids</taxon>
        <taxon>Aquifoliales</taxon>
        <taxon>Aquifoliaceae</taxon>
        <taxon>Ilex</taxon>
    </lineage>
</organism>
<keyword evidence="5" id="KW-1185">Reference proteome</keyword>
<evidence type="ECO:0000313" key="2">
    <source>
        <dbReference type="EMBL" id="CAK9163770.1"/>
    </source>
</evidence>
<proteinExistence type="predicted"/>
<dbReference type="Proteomes" id="UP001642360">
    <property type="component" value="Unassembled WGS sequence"/>
</dbReference>
<feature type="non-terminal residue" evidence="1">
    <location>
        <position position="1"/>
    </location>
</feature>
<reference evidence="1 5" key="1">
    <citation type="submission" date="2024-02" db="EMBL/GenBank/DDBJ databases">
        <authorList>
            <person name="Vignale AGUSTIN F."/>
            <person name="Sosa J E."/>
            <person name="Modenutti C."/>
        </authorList>
    </citation>
    <scope>NUCLEOTIDE SEQUENCE [LARGE SCALE GENOMIC DNA]</scope>
</reference>